<dbReference type="Proteomes" id="UP000001494">
    <property type="component" value="Chromosome"/>
</dbReference>
<evidence type="ECO:0000313" key="1">
    <source>
        <dbReference type="EMBL" id="AEH62549.1"/>
    </source>
</evidence>
<name>A0A0H3FXQ8_ZYMMA</name>
<dbReference type="KEGG" id="zmm:Zmob_0707"/>
<dbReference type="RefSeq" id="WP_014500670.1">
    <property type="nucleotide sequence ID" value="NC_017262.1"/>
</dbReference>
<dbReference type="EMBL" id="CP002850">
    <property type="protein sequence ID" value="AEH62549.1"/>
    <property type="molecule type" value="Genomic_DNA"/>
</dbReference>
<gene>
    <name evidence="1" type="ordered locus">Zmob_0707</name>
</gene>
<organism evidence="1 2">
    <name type="scientific">Zymomonas mobilis subsp. mobilis (strain ATCC 10988 / DSM 424 / LMG 404 / NCIMB 8938 / NRRL B-806 / ZM1)</name>
    <dbReference type="NCBI Taxonomy" id="555217"/>
    <lineage>
        <taxon>Bacteria</taxon>
        <taxon>Pseudomonadati</taxon>
        <taxon>Pseudomonadota</taxon>
        <taxon>Alphaproteobacteria</taxon>
        <taxon>Sphingomonadales</taxon>
        <taxon>Zymomonadaceae</taxon>
        <taxon>Zymomonas</taxon>
    </lineage>
</organism>
<accession>A0A0H3FXQ8</accession>
<protein>
    <submittedName>
        <fullName evidence="1">Uncharacterized protein</fullName>
    </submittedName>
</protein>
<dbReference type="HOGENOM" id="CLU_2372095_0_0_5"/>
<sequence length="110" mass="12699">MSHKKLEVSAGIRHRMAAEIMDHMNYMVDDPDQLSVKPANALDHIFLYEDSGAVIAEIPVVFKGESGRVLYDISHNRLVHSDIKHDQLKEMVSSKMPDFKEELLEYFREN</sequence>
<proteinExistence type="predicted"/>
<dbReference type="AlphaFoldDB" id="A0A0H3FXQ8"/>
<evidence type="ECO:0000313" key="2">
    <source>
        <dbReference type="Proteomes" id="UP000001494"/>
    </source>
</evidence>
<reference evidence="1 2" key="1">
    <citation type="journal article" date="2011" name="J. Bacteriol.">
        <title>Genome sequence of the ethanol-producing Zymomonas mobilis subsp. mobilis lectotype strain ATCC 10988.</title>
        <authorList>
            <person name="Pappas K.M."/>
            <person name="Kouvelis V.N."/>
            <person name="Saunders E."/>
            <person name="Brettin T.S."/>
            <person name="Bruce D."/>
            <person name="Detter C."/>
            <person name="Balakireva M."/>
            <person name="Han C.S."/>
            <person name="Savvakis G."/>
            <person name="Kyrpides N.C."/>
            <person name="Typas M.A."/>
        </authorList>
    </citation>
    <scope>NUCLEOTIDE SEQUENCE [LARGE SCALE GENOMIC DNA]</scope>
    <source>
        <strain evidence="2">ATCC 10988 / DSM 424 / CCUG 17860 / LMG 404 / NCIMB 8938 / NRRL B-806 / ZM1</strain>
    </source>
</reference>